<dbReference type="Proteomes" id="UP000823399">
    <property type="component" value="Unassembled WGS sequence"/>
</dbReference>
<dbReference type="Pfam" id="PF01137">
    <property type="entry name" value="RTC"/>
    <property type="match status" value="1"/>
</dbReference>
<feature type="binding site" evidence="10">
    <location>
        <position position="109"/>
    </location>
    <ligand>
        <name>ATP</name>
        <dbReference type="ChEBI" id="CHEBI:30616"/>
    </ligand>
</feature>
<dbReference type="GeneID" id="64693220"/>
<evidence type="ECO:0000256" key="1">
    <source>
        <dbReference type="ARBA" id="ARBA00009206"/>
    </source>
</evidence>
<dbReference type="InterPro" id="IPR000228">
    <property type="entry name" value="RNA3'_term_phos_cyc"/>
</dbReference>
<evidence type="ECO:0000256" key="7">
    <source>
        <dbReference type="ARBA" id="ARBA00032543"/>
    </source>
</evidence>
<gene>
    <name evidence="13" type="ORF">F5147DRAFT_569706</name>
</gene>
<dbReference type="SUPFAM" id="SSF52913">
    <property type="entry name" value="RNA 3'-terminal phosphate cyclase, RPTC, insert domain"/>
    <property type="match status" value="1"/>
</dbReference>
<dbReference type="InterPro" id="IPR020719">
    <property type="entry name" value="RNA3'_term_phos_cycl-like_CS"/>
</dbReference>
<keyword evidence="4" id="KW-0436">Ligase</keyword>
<name>A0A9P7JXD8_9AGAM</name>
<feature type="domain" description="RNA 3'-terminal phosphate cyclase" evidence="11">
    <location>
        <begin position="17"/>
        <end position="347"/>
    </location>
</feature>
<keyword evidence="5 10" id="KW-0547">Nucleotide-binding</keyword>
<protein>
    <recommendedName>
        <fullName evidence="3">RNA 3'-terminal phosphate cyclase</fullName>
        <ecNumber evidence="2">6.5.1.4</ecNumber>
    </recommendedName>
    <alternativeName>
        <fullName evidence="7">RNA terminal phosphate cyclase domain-containing protein 1</fullName>
    </alternativeName>
</protein>
<organism evidence="13 14">
    <name type="scientific">Suillus discolor</name>
    <dbReference type="NCBI Taxonomy" id="1912936"/>
    <lineage>
        <taxon>Eukaryota</taxon>
        <taxon>Fungi</taxon>
        <taxon>Dikarya</taxon>
        <taxon>Basidiomycota</taxon>
        <taxon>Agaricomycotina</taxon>
        <taxon>Agaricomycetes</taxon>
        <taxon>Agaricomycetidae</taxon>
        <taxon>Boletales</taxon>
        <taxon>Suillineae</taxon>
        <taxon>Suillaceae</taxon>
        <taxon>Suillus</taxon>
    </lineage>
</organism>
<evidence type="ECO:0000256" key="5">
    <source>
        <dbReference type="ARBA" id="ARBA00022741"/>
    </source>
</evidence>
<reference evidence="13" key="1">
    <citation type="journal article" date="2020" name="New Phytol.">
        <title>Comparative genomics reveals dynamic genome evolution in host specialist ectomycorrhizal fungi.</title>
        <authorList>
            <person name="Lofgren L.A."/>
            <person name="Nguyen N.H."/>
            <person name="Vilgalys R."/>
            <person name="Ruytinx J."/>
            <person name="Liao H.L."/>
            <person name="Branco S."/>
            <person name="Kuo A."/>
            <person name="LaButti K."/>
            <person name="Lipzen A."/>
            <person name="Andreopoulos W."/>
            <person name="Pangilinan J."/>
            <person name="Riley R."/>
            <person name="Hundley H."/>
            <person name="Na H."/>
            <person name="Barry K."/>
            <person name="Grigoriev I.V."/>
            <person name="Stajich J.E."/>
            <person name="Kennedy P.G."/>
        </authorList>
    </citation>
    <scope>NUCLEOTIDE SEQUENCE</scope>
    <source>
        <strain evidence="13">FC423</strain>
    </source>
</reference>
<evidence type="ECO:0000256" key="3">
    <source>
        <dbReference type="ARBA" id="ARBA00021428"/>
    </source>
</evidence>
<dbReference type="GO" id="GO:0005524">
    <property type="term" value="F:ATP binding"/>
    <property type="evidence" value="ECO:0007669"/>
    <property type="project" value="UniProtKB-KW"/>
</dbReference>
<dbReference type="RefSeq" id="XP_041296798.1">
    <property type="nucleotide sequence ID" value="XM_041430961.1"/>
</dbReference>
<evidence type="ECO:0000256" key="2">
    <source>
        <dbReference type="ARBA" id="ARBA00012725"/>
    </source>
</evidence>
<dbReference type="PANTHER" id="PTHR11096:SF0">
    <property type="entry name" value="RNA 3'-TERMINAL PHOSPHATE CYCLASE"/>
    <property type="match status" value="1"/>
</dbReference>
<feature type="binding site" evidence="10">
    <location>
        <begin position="304"/>
        <end position="308"/>
    </location>
    <ligand>
        <name>ATP</name>
        <dbReference type="ChEBI" id="CHEBI:30616"/>
    </ligand>
</feature>
<dbReference type="InterPro" id="IPR017770">
    <property type="entry name" value="RNA3'_term_phos_cyc_type_1"/>
</dbReference>
<keyword evidence="14" id="KW-1185">Reference proteome</keyword>
<dbReference type="Gene3D" id="3.65.10.20">
    <property type="entry name" value="RNA 3'-terminal phosphate cyclase domain"/>
    <property type="match status" value="1"/>
</dbReference>
<comment type="similarity">
    <text evidence="1">Belongs to the RNA 3'-terminal cyclase family. Type 1 subfamily.</text>
</comment>
<evidence type="ECO:0000256" key="6">
    <source>
        <dbReference type="ARBA" id="ARBA00024481"/>
    </source>
</evidence>
<dbReference type="InterPro" id="IPR013791">
    <property type="entry name" value="RNA3'-term_phos_cycl_insert"/>
</dbReference>
<accession>A0A9P7JXD8</accession>
<dbReference type="GO" id="GO:0005634">
    <property type="term" value="C:nucleus"/>
    <property type="evidence" value="ECO:0007669"/>
    <property type="project" value="TreeGrafter"/>
</dbReference>
<comment type="function">
    <text evidence="8">Catalyzes the conversion of 3'-phosphate to a 2',3'-cyclic phosphodiester at the end of RNA. The mechanism of action of the enzyme occurs in 3 steps: (A) adenylation of the enzyme by ATP; (B) transfer of adenylate to an RNA-N3'P to produce RNA-N3'PP5'A; (C) and attack of the adjacent 2'-hydroxyl on the 3'-phosphorus in the diester linkage to produce the cyclic end product. Likely functions in some aspects of cellular RNA processing. Function plays an important role in regulating axon regeneration by inhibiting central nervous system (CNS) axon regeneration following optic nerve injury.</text>
</comment>
<evidence type="ECO:0000256" key="4">
    <source>
        <dbReference type="ARBA" id="ARBA00022598"/>
    </source>
</evidence>
<dbReference type="PIRSF" id="PIRSF005378">
    <property type="entry name" value="RNA3'_term_phos_cycl_euk"/>
    <property type="match status" value="1"/>
</dbReference>
<dbReference type="EMBL" id="JABBWM010000008">
    <property type="protein sequence ID" value="KAG2115081.1"/>
    <property type="molecule type" value="Genomic_DNA"/>
</dbReference>
<sequence>MTSTIAHNLVHIDGSFGEGGGQILRNAVALSALLSKPISIPNVRHNRKPPGLRKQHEAGIILAAAICSAETEGVHLSSTSVTFKPGKIELPKILTADPGTAGSTTLLLQVSLPCLLFSSSPTPPSQLTLRGGTNAIQAPQIDYTQHVFLPFMKRHFGLDIALNIIRRGYFPKGGGAVFCSVPSLTKALPPVTLTERGPVQLIRGEARVGGLPFIIAERMRNAACAILLAAGVSSAIIRIDAVRETQEEAFGSGGGILVFAETGNGCVIGGSSVSTKSRDPEEIGKEAAEELLRNLRHDGCVDEHLQDQIIIFIALAKGHSTIKTGPLTDHTITAIKIAEQMTGATFHLQQNPSGFVIISCDGIGYTPSPHKIDKI</sequence>
<evidence type="ECO:0000313" key="13">
    <source>
        <dbReference type="EMBL" id="KAG2115081.1"/>
    </source>
</evidence>
<dbReference type="GO" id="GO:0003963">
    <property type="term" value="F:RNA-3'-phosphate cyclase activity"/>
    <property type="evidence" value="ECO:0007669"/>
    <property type="project" value="UniProtKB-EC"/>
</dbReference>
<dbReference type="NCBIfam" id="TIGR03399">
    <property type="entry name" value="RNA_3prim_cycl"/>
    <property type="match status" value="1"/>
</dbReference>
<feature type="domain" description="RNA 3'-terminal phosphate cyclase insert" evidence="12">
    <location>
        <begin position="194"/>
        <end position="295"/>
    </location>
</feature>
<dbReference type="SUPFAM" id="SSF55205">
    <property type="entry name" value="EPT/RTPC-like"/>
    <property type="match status" value="2"/>
</dbReference>
<dbReference type="InterPro" id="IPR023797">
    <property type="entry name" value="RNA3'_phos_cyclase_dom"/>
</dbReference>
<dbReference type="InterPro" id="IPR013792">
    <property type="entry name" value="RNA3'P_cycl/enolpyr_Trfase_a/b"/>
</dbReference>
<dbReference type="AlphaFoldDB" id="A0A9P7JXD8"/>
<keyword evidence="10" id="KW-0067">ATP-binding</keyword>
<dbReference type="PANTHER" id="PTHR11096">
    <property type="entry name" value="RNA 3' TERMINAL PHOSPHATE CYCLASE"/>
    <property type="match status" value="1"/>
</dbReference>
<dbReference type="InterPro" id="IPR036553">
    <property type="entry name" value="RPTC_insert"/>
</dbReference>
<evidence type="ECO:0000259" key="11">
    <source>
        <dbReference type="Pfam" id="PF01137"/>
    </source>
</evidence>
<evidence type="ECO:0000259" key="12">
    <source>
        <dbReference type="Pfam" id="PF05189"/>
    </source>
</evidence>
<evidence type="ECO:0000256" key="9">
    <source>
        <dbReference type="PIRSR" id="PIRSR005378-1"/>
    </source>
</evidence>
<proteinExistence type="inferred from homology"/>
<comment type="catalytic activity">
    <reaction evidence="6">
        <text>a 3'-end 3'-phospho-ribonucleotide-RNA + ATP = a 3'-end 2',3'-cyclophospho-ribonucleotide-RNA + AMP + diphosphate</text>
        <dbReference type="Rhea" id="RHEA:23976"/>
        <dbReference type="Rhea" id="RHEA-COMP:10463"/>
        <dbReference type="Rhea" id="RHEA-COMP:10464"/>
        <dbReference type="ChEBI" id="CHEBI:30616"/>
        <dbReference type="ChEBI" id="CHEBI:33019"/>
        <dbReference type="ChEBI" id="CHEBI:83062"/>
        <dbReference type="ChEBI" id="CHEBI:83064"/>
        <dbReference type="ChEBI" id="CHEBI:456215"/>
        <dbReference type="EC" id="6.5.1.4"/>
    </reaction>
</comment>
<feature type="active site" description="Tele-AMP-histidine intermediate" evidence="9">
    <location>
        <position position="330"/>
    </location>
</feature>
<dbReference type="EC" id="6.5.1.4" evidence="2"/>
<dbReference type="Pfam" id="PF05189">
    <property type="entry name" value="RTC_insert"/>
    <property type="match status" value="1"/>
</dbReference>
<evidence type="ECO:0000256" key="10">
    <source>
        <dbReference type="PIRSR" id="PIRSR005378-2"/>
    </source>
</evidence>
<dbReference type="InterPro" id="IPR037136">
    <property type="entry name" value="RNA3'_phos_cyclase_dom_sf"/>
</dbReference>
<evidence type="ECO:0000256" key="8">
    <source>
        <dbReference type="ARBA" id="ARBA00045867"/>
    </source>
</evidence>
<dbReference type="GO" id="GO:0006396">
    <property type="term" value="P:RNA processing"/>
    <property type="evidence" value="ECO:0007669"/>
    <property type="project" value="InterPro"/>
</dbReference>
<dbReference type="PROSITE" id="PS01287">
    <property type="entry name" value="RTC"/>
    <property type="match status" value="1"/>
</dbReference>
<comment type="caution">
    <text evidence="13">The sequence shown here is derived from an EMBL/GenBank/DDBJ whole genome shotgun (WGS) entry which is preliminary data.</text>
</comment>
<dbReference type="FunFam" id="3.30.360.20:FF:000002">
    <property type="entry name" value="RNA terminal phosphate cyclase-like 1"/>
    <property type="match status" value="1"/>
</dbReference>
<dbReference type="OrthoDB" id="25029at2759"/>
<evidence type="ECO:0000313" key="14">
    <source>
        <dbReference type="Proteomes" id="UP000823399"/>
    </source>
</evidence>
<dbReference type="Gene3D" id="3.30.360.20">
    <property type="entry name" value="RNA 3'-terminal phosphate cyclase, insert domain"/>
    <property type="match status" value="1"/>
</dbReference>